<dbReference type="AlphaFoldDB" id="A0AAF3EF28"/>
<dbReference type="Proteomes" id="UP000887575">
    <property type="component" value="Unassembled WGS sequence"/>
</dbReference>
<feature type="transmembrane region" description="Helical" evidence="1">
    <location>
        <begin position="12"/>
        <end position="33"/>
    </location>
</feature>
<evidence type="ECO:0000313" key="2">
    <source>
        <dbReference type="Proteomes" id="UP000887575"/>
    </source>
</evidence>
<feature type="transmembrane region" description="Helical" evidence="1">
    <location>
        <begin position="87"/>
        <end position="109"/>
    </location>
</feature>
<organism evidence="2 3">
    <name type="scientific">Mesorhabditis belari</name>
    <dbReference type="NCBI Taxonomy" id="2138241"/>
    <lineage>
        <taxon>Eukaryota</taxon>
        <taxon>Metazoa</taxon>
        <taxon>Ecdysozoa</taxon>
        <taxon>Nematoda</taxon>
        <taxon>Chromadorea</taxon>
        <taxon>Rhabditida</taxon>
        <taxon>Rhabditina</taxon>
        <taxon>Rhabditomorpha</taxon>
        <taxon>Rhabditoidea</taxon>
        <taxon>Rhabditidae</taxon>
        <taxon>Mesorhabditinae</taxon>
        <taxon>Mesorhabditis</taxon>
    </lineage>
</organism>
<evidence type="ECO:0000256" key="1">
    <source>
        <dbReference type="SAM" id="Phobius"/>
    </source>
</evidence>
<feature type="transmembrane region" description="Helical" evidence="1">
    <location>
        <begin position="124"/>
        <end position="148"/>
    </location>
</feature>
<keyword evidence="1" id="KW-1133">Transmembrane helix</keyword>
<name>A0AAF3EF28_9BILA</name>
<evidence type="ECO:0000313" key="3">
    <source>
        <dbReference type="WBParaSite" id="MBELARI_LOCUS12569"/>
    </source>
</evidence>
<feature type="transmembrane region" description="Helical" evidence="1">
    <location>
        <begin position="53"/>
        <end position="75"/>
    </location>
</feature>
<accession>A0AAF3EF28</accession>
<protein>
    <submittedName>
        <fullName evidence="3">Uncharacterized protein</fullName>
    </submittedName>
</protein>
<keyword evidence="2" id="KW-1185">Reference proteome</keyword>
<keyword evidence="1" id="KW-0812">Transmembrane</keyword>
<dbReference type="WBParaSite" id="MBELARI_LOCUS12569">
    <property type="protein sequence ID" value="MBELARI_LOCUS12569"/>
    <property type="gene ID" value="MBELARI_LOCUS12569"/>
</dbReference>
<proteinExistence type="predicted"/>
<keyword evidence="1" id="KW-0472">Membrane</keyword>
<reference evidence="3" key="1">
    <citation type="submission" date="2024-02" db="UniProtKB">
        <authorList>
            <consortium name="WormBaseParasite"/>
        </authorList>
    </citation>
    <scope>IDENTIFICATION</scope>
</reference>
<sequence length="149" mass="16869">MTIRWQNIGTLSGIFTLASMCLTFATMVTITLFSVDGNLYFIVYPDRYGWQILYAPMLFVVFVWSTILFVGVIMGNEMAGRIGKLKCLIGNGIAIALLIVTGVLLVNYSSKASRWSDGRFKTRFIFGCIFSWITFLLYLAEFVVTLVWK</sequence>